<name>A0AAP4BSN0_9CORY</name>
<dbReference type="AlphaFoldDB" id="A0AAP4BSN0"/>
<comment type="caution">
    <text evidence="2">The sequence shown here is derived from an EMBL/GenBank/DDBJ whole genome shotgun (WGS) entry which is preliminary data.</text>
</comment>
<feature type="transmembrane region" description="Helical" evidence="1">
    <location>
        <begin position="379"/>
        <end position="398"/>
    </location>
</feature>
<feature type="transmembrane region" description="Helical" evidence="1">
    <location>
        <begin position="237"/>
        <end position="259"/>
    </location>
</feature>
<organism evidence="2 3">
    <name type="scientific">Corynebacterium pseudodiphtheriticum</name>
    <dbReference type="NCBI Taxonomy" id="37637"/>
    <lineage>
        <taxon>Bacteria</taxon>
        <taxon>Bacillati</taxon>
        <taxon>Actinomycetota</taxon>
        <taxon>Actinomycetes</taxon>
        <taxon>Mycobacteriales</taxon>
        <taxon>Corynebacteriaceae</taxon>
        <taxon>Corynebacterium</taxon>
    </lineage>
</organism>
<feature type="transmembrane region" description="Helical" evidence="1">
    <location>
        <begin position="44"/>
        <end position="65"/>
    </location>
</feature>
<evidence type="ECO:0000256" key="1">
    <source>
        <dbReference type="SAM" id="Phobius"/>
    </source>
</evidence>
<dbReference type="RefSeq" id="WP_284589217.1">
    <property type="nucleotide sequence ID" value="NZ_JASNUC010000014.1"/>
</dbReference>
<dbReference type="Pfam" id="PF11299">
    <property type="entry name" value="DUF3100"/>
    <property type="match status" value="1"/>
</dbReference>
<protein>
    <submittedName>
        <fullName evidence="2">DUF3100 domain-containing protein</fullName>
    </submittedName>
</protein>
<dbReference type="Proteomes" id="UP001224412">
    <property type="component" value="Unassembled WGS sequence"/>
</dbReference>
<keyword evidence="1" id="KW-0812">Transmembrane</keyword>
<sequence>MAETIARLMHWRLHLVVLVLACLAEVIGIIQIDIGIGTVVLLPLLYAFFFSLLFNPNIVSGLGDVVGKQGAGIAPRWILICMMPFMAKFAIGIGPQIGDIIAAGPALILQELGNVATLLIAMPVAVLLFNMGRETIGATHSIAREPNIALVADRYGLKSSEGIGVMGVYVMGTVFGGVYFSLVAGLFASWELFDIRSLAMACGVGSGSMMGACSTALAETVPDAANEIGAFAATSNLLTYGTGLFVSAFIALPLAERLFTVLAKVRRQKASASNFSAYTDEEWESGQEGDTELPIRTVLAALVWVCALALVVNWVNSGVNPLAAAPGMVILYVCCIGGLLITKYVRIGVPNVAWISVVAILAALPFLPWSEAFIAATDQLNMLALLTPALTYSGLAISRTEVSIFKKSGVQIGVIALLVFTGTFVGSAAIANVLL</sequence>
<feature type="transmembrane region" description="Helical" evidence="1">
    <location>
        <begin position="322"/>
        <end position="341"/>
    </location>
</feature>
<dbReference type="InterPro" id="IPR021450">
    <property type="entry name" value="DUF3100"/>
</dbReference>
<feature type="transmembrane region" description="Helical" evidence="1">
    <location>
        <begin position="107"/>
        <end position="129"/>
    </location>
</feature>
<gene>
    <name evidence="2" type="ORF">QPX42_09215</name>
</gene>
<feature type="transmembrane region" description="Helical" evidence="1">
    <location>
        <begin position="168"/>
        <end position="190"/>
    </location>
</feature>
<reference evidence="2" key="1">
    <citation type="submission" date="2023-05" db="EMBL/GenBank/DDBJ databases">
        <title>Metabolic capabilities are highly conserved among human nasal-associated Corynebacterium species in pangenomic analyses.</title>
        <authorList>
            <person name="Tran T.H."/>
            <person name="Roberts A.Q."/>
            <person name="Escapa I.F."/>
            <person name="Gao W."/>
            <person name="Conlan S."/>
            <person name="Kong H."/>
            <person name="Segre J.A."/>
            <person name="Kelly M.S."/>
            <person name="Lemon K.P."/>
        </authorList>
    </citation>
    <scope>NUCLEOTIDE SEQUENCE</scope>
    <source>
        <strain evidence="2">KPL2773</strain>
    </source>
</reference>
<proteinExistence type="predicted"/>
<evidence type="ECO:0000313" key="3">
    <source>
        <dbReference type="Proteomes" id="UP001224412"/>
    </source>
</evidence>
<feature type="transmembrane region" description="Helical" evidence="1">
    <location>
        <begin position="297"/>
        <end position="316"/>
    </location>
</feature>
<feature type="transmembrane region" description="Helical" evidence="1">
    <location>
        <begin position="410"/>
        <end position="434"/>
    </location>
</feature>
<accession>A0AAP4BSN0</accession>
<keyword evidence="1" id="KW-0472">Membrane</keyword>
<evidence type="ECO:0000313" key="2">
    <source>
        <dbReference type="EMBL" id="MDK4307715.1"/>
    </source>
</evidence>
<feature type="transmembrane region" description="Helical" evidence="1">
    <location>
        <begin position="348"/>
        <end position="367"/>
    </location>
</feature>
<dbReference type="EMBL" id="JASNVH010000015">
    <property type="protein sequence ID" value="MDK4307715.1"/>
    <property type="molecule type" value="Genomic_DNA"/>
</dbReference>
<feature type="transmembrane region" description="Helical" evidence="1">
    <location>
        <begin position="77"/>
        <end position="95"/>
    </location>
</feature>
<keyword evidence="1" id="KW-1133">Transmembrane helix</keyword>